<evidence type="ECO:0000313" key="2">
    <source>
        <dbReference type="EMBL" id="KAH3868813.1"/>
    </source>
</evidence>
<feature type="region of interest" description="Disordered" evidence="1">
    <location>
        <begin position="1"/>
        <end position="27"/>
    </location>
</feature>
<dbReference type="EMBL" id="JAIWYP010000002">
    <property type="protein sequence ID" value="KAH3868813.1"/>
    <property type="molecule type" value="Genomic_DNA"/>
</dbReference>
<name>A0A9D4RIH5_DREPO</name>
<sequence length="264" mass="29865">MVDDDDDYDNDCDEAGNDDDFTAPLSPAAAQPAVTSAGYWTINVTSRKRTCSVAIFEIIQEIIETNILTKLHEDRTLKENVPPPGGHIFQPTGTIFELVHNIFGTHLLTKCNEDRTINAAYIIGTNLLIKFHGDRTINVGSRLLQKFYYCHIWKNAPPPDIIGTNLFKCHVDRTINEASREKCPVPSRKSLQTTGTIFELIQDIIWKHFLTKFHEDRTINVGSSVNNILLGKNTLTKFHDDQTINVDASVLTRQMLTPHDRYLT</sequence>
<evidence type="ECO:0000313" key="3">
    <source>
        <dbReference type="Proteomes" id="UP000828390"/>
    </source>
</evidence>
<protein>
    <submittedName>
        <fullName evidence="2">Uncharacterized protein</fullName>
    </submittedName>
</protein>
<evidence type="ECO:0000256" key="1">
    <source>
        <dbReference type="SAM" id="MobiDB-lite"/>
    </source>
</evidence>
<organism evidence="2 3">
    <name type="scientific">Dreissena polymorpha</name>
    <name type="common">Zebra mussel</name>
    <name type="synonym">Mytilus polymorpha</name>
    <dbReference type="NCBI Taxonomy" id="45954"/>
    <lineage>
        <taxon>Eukaryota</taxon>
        <taxon>Metazoa</taxon>
        <taxon>Spiralia</taxon>
        <taxon>Lophotrochozoa</taxon>
        <taxon>Mollusca</taxon>
        <taxon>Bivalvia</taxon>
        <taxon>Autobranchia</taxon>
        <taxon>Heteroconchia</taxon>
        <taxon>Euheterodonta</taxon>
        <taxon>Imparidentia</taxon>
        <taxon>Neoheterodontei</taxon>
        <taxon>Myida</taxon>
        <taxon>Dreissenoidea</taxon>
        <taxon>Dreissenidae</taxon>
        <taxon>Dreissena</taxon>
    </lineage>
</organism>
<comment type="caution">
    <text evidence="2">The sequence shown here is derived from an EMBL/GenBank/DDBJ whole genome shotgun (WGS) entry which is preliminary data.</text>
</comment>
<proteinExistence type="predicted"/>
<accession>A0A9D4RIH5</accession>
<reference evidence="2" key="2">
    <citation type="submission" date="2020-11" db="EMBL/GenBank/DDBJ databases">
        <authorList>
            <person name="McCartney M.A."/>
            <person name="Auch B."/>
            <person name="Kono T."/>
            <person name="Mallez S."/>
            <person name="Becker A."/>
            <person name="Gohl D.M."/>
            <person name="Silverstein K.A.T."/>
            <person name="Koren S."/>
            <person name="Bechman K.B."/>
            <person name="Herman A."/>
            <person name="Abrahante J.E."/>
            <person name="Garbe J."/>
        </authorList>
    </citation>
    <scope>NUCLEOTIDE SEQUENCE</scope>
    <source>
        <strain evidence="2">Duluth1</strain>
        <tissue evidence="2">Whole animal</tissue>
    </source>
</reference>
<gene>
    <name evidence="2" type="ORF">DPMN_031967</name>
</gene>
<dbReference type="AlphaFoldDB" id="A0A9D4RIH5"/>
<feature type="compositionally biased region" description="Acidic residues" evidence="1">
    <location>
        <begin position="1"/>
        <end position="21"/>
    </location>
</feature>
<dbReference type="Proteomes" id="UP000828390">
    <property type="component" value="Unassembled WGS sequence"/>
</dbReference>
<keyword evidence="3" id="KW-1185">Reference proteome</keyword>
<reference evidence="2" key="1">
    <citation type="journal article" date="2019" name="bioRxiv">
        <title>The Genome of the Zebra Mussel, Dreissena polymorpha: A Resource for Invasive Species Research.</title>
        <authorList>
            <person name="McCartney M.A."/>
            <person name="Auch B."/>
            <person name="Kono T."/>
            <person name="Mallez S."/>
            <person name="Zhang Y."/>
            <person name="Obille A."/>
            <person name="Becker A."/>
            <person name="Abrahante J.E."/>
            <person name="Garbe J."/>
            <person name="Badalamenti J.P."/>
            <person name="Herman A."/>
            <person name="Mangelson H."/>
            <person name="Liachko I."/>
            <person name="Sullivan S."/>
            <person name="Sone E.D."/>
            <person name="Koren S."/>
            <person name="Silverstein K.A.T."/>
            <person name="Beckman K.B."/>
            <person name="Gohl D.M."/>
        </authorList>
    </citation>
    <scope>NUCLEOTIDE SEQUENCE</scope>
    <source>
        <strain evidence="2">Duluth1</strain>
        <tissue evidence="2">Whole animal</tissue>
    </source>
</reference>